<dbReference type="SUPFAM" id="SSF55874">
    <property type="entry name" value="ATPase domain of HSP90 chaperone/DNA topoisomerase II/histidine kinase"/>
    <property type="match status" value="1"/>
</dbReference>
<dbReference type="Gene3D" id="1.10.287.130">
    <property type="match status" value="1"/>
</dbReference>
<dbReference type="Pfam" id="PF08448">
    <property type="entry name" value="PAS_4"/>
    <property type="match status" value="1"/>
</dbReference>
<dbReference type="GO" id="GO:0016020">
    <property type="term" value="C:membrane"/>
    <property type="evidence" value="ECO:0007669"/>
    <property type="project" value="UniProtKB-SubCell"/>
</dbReference>
<evidence type="ECO:0000256" key="5">
    <source>
        <dbReference type="ARBA" id="ARBA00022777"/>
    </source>
</evidence>
<dbReference type="SUPFAM" id="SSF47384">
    <property type="entry name" value="Homodimeric domain of signal transducing histidine kinase"/>
    <property type="match status" value="1"/>
</dbReference>
<dbReference type="InterPro" id="IPR036097">
    <property type="entry name" value="HisK_dim/P_sf"/>
</dbReference>
<dbReference type="SMART" id="SM00091">
    <property type="entry name" value="PAS"/>
    <property type="match status" value="1"/>
</dbReference>
<evidence type="ECO:0000259" key="7">
    <source>
        <dbReference type="PROSITE" id="PS50109"/>
    </source>
</evidence>
<dbReference type="GO" id="GO:0000156">
    <property type="term" value="F:phosphorelay response regulator activity"/>
    <property type="evidence" value="ECO:0007669"/>
    <property type="project" value="TreeGrafter"/>
</dbReference>
<dbReference type="PANTHER" id="PTHR42878:SF15">
    <property type="entry name" value="BACTERIOPHYTOCHROME"/>
    <property type="match status" value="1"/>
</dbReference>
<dbReference type="InterPro" id="IPR013656">
    <property type="entry name" value="PAS_4"/>
</dbReference>
<dbReference type="InterPro" id="IPR036890">
    <property type="entry name" value="HATPase_C_sf"/>
</dbReference>
<dbReference type="FunFam" id="3.30.565.10:FF:000006">
    <property type="entry name" value="Sensor histidine kinase WalK"/>
    <property type="match status" value="1"/>
</dbReference>
<proteinExistence type="predicted"/>
<protein>
    <recommendedName>
        <fullName evidence="2">histidine kinase</fullName>
        <ecNumber evidence="2">2.7.13.3</ecNumber>
    </recommendedName>
</protein>
<dbReference type="Gene3D" id="3.30.450.20">
    <property type="entry name" value="PAS domain"/>
    <property type="match status" value="2"/>
</dbReference>
<dbReference type="SUPFAM" id="SSF55785">
    <property type="entry name" value="PYP-like sensor domain (PAS domain)"/>
    <property type="match status" value="1"/>
</dbReference>
<comment type="caution">
    <text evidence="9">The sequence shown here is derived from an EMBL/GenBank/DDBJ whole genome shotgun (WGS) entry which is preliminary data.</text>
</comment>
<dbReference type="GO" id="GO:0030295">
    <property type="term" value="F:protein kinase activator activity"/>
    <property type="evidence" value="ECO:0007669"/>
    <property type="project" value="TreeGrafter"/>
</dbReference>
<dbReference type="InterPro" id="IPR003594">
    <property type="entry name" value="HATPase_dom"/>
</dbReference>
<dbReference type="Gene3D" id="3.30.565.10">
    <property type="entry name" value="Histidine kinase-like ATPase, C-terminal domain"/>
    <property type="match status" value="1"/>
</dbReference>
<keyword evidence="3" id="KW-0597">Phosphoprotein</keyword>
<dbReference type="NCBIfam" id="TIGR00229">
    <property type="entry name" value="sensory_box"/>
    <property type="match status" value="1"/>
</dbReference>
<dbReference type="InterPro" id="IPR004358">
    <property type="entry name" value="Sig_transdc_His_kin-like_C"/>
</dbReference>
<feature type="domain" description="PAC" evidence="8">
    <location>
        <begin position="238"/>
        <end position="299"/>
    </location>
</feature>
<keyword evidence="4" id="KW-0808">Transferase</keyword>
<keyword evidence="5" id="KW-0418">Kinase</keyword>
<evidence type="ECO:0000256" key="3">
    <source>
        <dbReference type="ARBA" id="ARBA00022553"/>
    </source>
</evidence>
<evidence type="ECO:0000256" key="6">
    <source>
        <dbReference type="ARBA" id="ARBA00023136"/>
    </source>
</evidence>
<dbReference type="InterPro" id="IPR000014">
    <property type="entry name" value="PAS"/>
</dbReference>
<dbReference type="SMART" id="SM00388">
    <property type="entry name" value="HisKA"/>
    <property type="match status" value="1"/>
</dbReference>
<gene>
    <name evidence="9" type="ORF">EPD60_14605</name>
</gene>
<dbReference type="InterPro" id="IPR005467">
    <property type="entry name" value="His_kinase_dom"/>
</dbReference>
<evidence type="ECO:0000256" key="2">
    <source>
        <dbReference type="ARBA" id="ARBA00012438"/>
    </source>
</evidence>
<dbReference type="PROSITE" id="PS50113">
    <property type="entry name" value="PAC"/>
    <property type="match status" value="1"/>
</dbReference>
<evidence type="ECO:0000313" key="9">
    <source>
        <dbReference type="EMBL" id="TCJ12503.1"/>
    </source>
</evidence>
<evidence type="ECO:0000313" key="10">
    <source>
        <dbReference type="Proteomes" id="UP000295334"/>
    </source>
</evidence>
<dbReference type="RefSeq" id="WP_131450260.1">
    <property type="nucleotide sequence ID" value="NZ_SJZI01000050.1"/>
</dbReference>
<evidence type="ECO:0000256" key="4">
    <source>
        <dbReference type="ARBA" id="ARBA00022679"/>
    </source>
</evidence>
<dbReference type="CDD" id="cd00082">
    <property type="entry name" value="HisKA"/>
    <property type="match status" value="1"/>
</dbReference>
<accession>A0A4R1B8K4</accession>
<dbReference type="GO" id="GO:0000155">
    <property type="term" value="F:phosphorelay sensor kinase activity"/>
    <property type="evidence" value="ECO:0007669"/>
    <property type="project" value="InterPro"/>
</dbReference>
<dbReference type="PRINTS" id="PR00344">
    <property type="entry name" value="BCTRLSENSOR"/>
</dbReference>
<keyword evidence="10" id="KW-1185">Reference proteome</keyword>
<dbReference type="InterPro" id="IPR035965">
    <property type="entry name" value="PAS-like_dom_sf"/>
</dbReference>
<dbReference type="EC" id="2.7.13.3" evidence="2"/>
<comment type="catalytic activity">
    <reaction evidence="1">
        <text>ATP + protein L-histidine = ADP + protein N-phospho-L-histidine.</text>
        <dbReference type="EC" id="2.7.13.3"/>
    </reaction>
</comment>
<keyword evidence="6" id="KW-0472">Membrane</keyword>
<dbReference type="AlphaFoldDB" id="A0A4R1B8K4"/>
<evidence type="ECO:0000259" key="8">
    <source>
        <dbReference type="PROSITE" id="PS50113"/>
    </source>
</evidence>
<dbReference type="Proteomes" id="UP000295334">
    <property type="component" value="Unassembled WGS sequence"/>
</dbReference>
<dbReference type="InterPro" id="IPR050351">
    <property type="entry name" value="BphY/WalK/GraS-like"/>
</dbReference>
<dbReference type="OrthoDB" id="607558at2"/>
<sequence>MRLSYSQATSFLAGGGTMGELARNHNWADTALGPPETWPQSLRTTVSILLNSQFPMFVWWGPELTAIYNDSYIPIAGKKHPKLLGQSGREAWAEIWSDLGPLVESVFAGISTWSEDQLLVMNRHGYDEETYFTFSYSPVLNEQGVVSGLFCACIETTEKVLAARRLHESERNLRNTILQAPVAMCILRGPEHRVEIANERMFALWGRQAAEMQGRPIFEALPEARNQGLEELLHRVFHSGESIVANERPVDLPRAGGIATVYVNLVYEPFRDGDGTIGGVLVVAYDVTDQVMARQKIEEIVVQRTRELAAANEALTRSNQDLKRSNNNLEEFAYAASHDMKEPIRKIHFFADRLKGELQQQLSPEQSALFGRLEGAARRMGNLIDDLLSYSQTTRGAAEQEETDLGKRLEQVLHDLELEIEEKGAEVRPDRLPVIYGNGRQFQQLFQNLLSNALKYSRPGVPPQIDIRYREVPAAAVRAHLPPEATAHRYHLIEVTDNGIGFEQKDADRIFNVFTRLHGNNEFRGTGVGLSIVRKVAENHGGYAWAESDPGSGASFYILLPVAGNDTA</sequence>
<dbReference type="CDD" id="cd00130">
    <property type="entry name" value="PAS"/>
    <property type="match status" value="1"/>
</dbReference>
<evidence type="ECO:0000256" key="1">
    <source>
        <dbReference type="ARBA" id="ARBA00000085"/>
    </source>
</evidence>
<dbReference type="InterPro" id="IPR003661">
    <property type="entry name" value="HisK_dim/P_dom"/>
</dbReference>
<feature type="domain" description="Histidine kinase" evidence="7">
    <location>
        <begin position="335"/>
        <end position="564"/>
    </location>
</feature>
<dbReference type="PROSITE" id="PS50109">
    <property type="entry name" value="HIS_KIN"/>
    <property type="match status" value="1"/>
</dbReference>
<dbReference type="EMBL" id="SJZI01000050">
    <property type="protein sequence ID" value="TCJ12503.1"/>
    <property type="molecule type" value="Genomic_DNA"/>
</dbReference>
<dbReference type="PANTHER" id="PTHR42878">
    <property type="entry name" value="TWO-COMPONENT HISTIDINE KINASE"/>
    <property type="match status" value="1"/>
</dbReference>
<dbReference type="SMART" id="SM00387">
    <property type="entry name" value="HATPase_c"/>
    <property type="match status" value="1"/>
</dbReference>
<name>A0A4R1B8K4_9BACT</name>
<dbReference type="GO" id="GO:0007234">
    <property type="term" value="P:osmosensory signaling via phosphorelay pathway"/>
    <property type="evidence" value="ECO:0007669"/>
    <property type="project" value="TreeGrafter"/>
</dbReference>
<dbReference type="Pfam" id="PF00512">
    <property type="entry name" value="HisKA"/>
    <property type="match status" value="1"/>
</dbReference>
<reference evidence="9 10" key="1">
    <citation type="submission" date="2019-03" db="EMBL/GenBank/DDBJ databases">
        <authorList>
            <person name="Kim M.K.M."/>
        </authorList>
    </citation>
    <scope>NUCLEOTIDE SEQUENCE [LARGE SCALE GENOMIC DNA]</scope>
    <source>
        <strain evidence="9 10">17J68-12</strain>
    </source>
</reference>
<dbReference type="Pfam" id="PF02518">
    <property type="entry name" value="HATPase_c"/>
    <property type="match status" value="1"/>
</dbReference>
<dbReference type="InterPro" id="IPR000700">
    <property type="entry name" value="PAS-assoc_C"/>
</dbReference>
<organism evidence="9 10">
    <name type="scientific">Flaviaesturariibacter flavus</name>
    <dbReference type="NCBI Taxonomy" id="2502780"/>
    <lineage>
        <taxon>Bacteria</taxon>
        <taxon>Pseudomonadati</taxon>
        <taxon>Bacteroidota</taxon>
        <taxon>Chitinophagia</taxon>
        <taxon>Chitinophagales</taxon>
        <taxon>Chitinophagaceae</taxon>
        <taxon>Flaviaestuariibacter</taxon>
    </lineage>
</organism>